<evidence type="ECO:0000313" key="1">
    <source>
        <dbReference type="EMBL" id="KAH6926518.1"/>
    </source>
</evidence>
<dbReference type="Proteomes" id="UP000821845">
    <property type="component" value="Chromosome 7"/>
</dbReference>
<gene>
    <name evidence="1" type="ORF">HPB50_019276</name>
</gene>
<name>A0ACB7RV54_HYAAI</name>
<sequence>MRASCGCEFLTPAIVFEEVFFLAGSGHQRRNESSPSARRERMKQEPCAIQTVHGFVSAHCAYVPSFRRMCPSVRERARTATRRRHPGVRERHRRMKRKTTTAACVGGSGLCRGPSRAVVVDFLSRRFRHPVYSDISSSSGQKEDFAAG</sequence>
<accession>A0ACB7RV54</accession>
<dbReference type="EMBL" id="CM023487">
    <property type="protein sequence ID" value="KAH6926518.1"/>
    <property type="molecule type" value="Genomic_DNA"/>
</dbReference>
<organism evidence="1 2">
    <name type="scientific">Hyalomma asiaticum</name>
    <name type="common">Tick</name>
    <dbReference type="NCBI Taxonomy" id="266040"/>
    <lineage>
        <taxon>Eukaryota</taxon>
        <taxon>Metazoa</taxon>
        <taxon>Ecdysozoa</taxon>
        <taxon>Arthropoda</taxon>
        <taxon>Chelicerata</taxon>
        <taxon>Arachnida</taxon>
        <taxon>Acari</taxon>
        <taxon>Parasitiformes</taxon>
        <taxon>Ixodida</taxon>
        <taxon>Ixodoidea</taxon>
        <taxon>Ixodidae</taxon>
        <taxon>Hyalomminae</taxon>
        <taxon>Hyalomma</taxon>
    </lineage>
</organism>
<proteinExistence type="predicted"/>
<keyword evidence="2" id="KW-1185">Reference proteome</keyword>
<reference evidence="1" key="1">
    <citation type="submission" date="2020-05" db="EMBL/GenBank/DDBJ databases">
        <title>Large-scale comparative analyses of tick genomes elucidate their genetic diversity and vector capacities.</title>
        <authorList>
            <person name="Jia N."/>
            <person name="Wang J."/>
            <person name="Shi W."/>
            <person name="Du L."/>
            <person name="Sun Y."/>
            <person name="Zhan W."/>
            <person name="Jiang J."/>
            <person name="Wang Q."/>
            <person name="Zhang B."/>
            <person name="Ji P."/>
            <person name="Sakyi L.B."/>
            <person name="Cui X."/>
            <person name="Yuan T."/>
            <person name="Jiang B."/>
            <person name="Yang W."/>
            <person name="Lam T.T.-Y."/>
            <person name="Chang Q."/>
            <person name="Ding S."/>
            <person name="Wang X."/>
            <person name="Zhu J."/>
            <person name="Ruan X."/>
            <person name="Zhao L."/>
            <person name="Wei J."/>
            <person name="Que T."/>
            <person name="Du C."/>
            <person name="Cheng J."/>
            <person name="Dai P."/>
            <person name="Han X."/>
            <person name="Huang E."/>
            <person name="Gao Y."/>
            <person name="Liu J."/>
            <person name="Shao H."/>
            <person name="Ye R."/>
            <person name="Li L."/>
            <person name="Wei W."/>
            <person name="Wang X."/>
            <person name="Wang C."/>
            <person name="Yang T."/>
            <person name="Huo Q."/>
            <person name="Li W."/>
            <person name="Guo W."/>
            <person name="Chen H."/>
            <person name="Zhou L."/>
            <person name="Ni X."/>
            <person name="Tian J."/>
            <person name="Zhou Y."/>
            <person name="Sheng Y."/>
            <person name="Liu T."/>
            <person name="Pan Y."/>
            <person name="Xia L."/>
            <person name="Li J."/>
            <person name="Zhao F."/>
            <person name="Cao W."/>
        </authorList>
    </citation>
    <scope>NUCLEOTIDE SEQUENCE</scope>
    <source>
        <strain evidence="1">Hyas-2018</strain>
    </source>
</reference>
<evidence type="ECO:0000313" key="2">
    <source>
        <dbReference type="Proteomes" id="UP000821845"/>
    </source>
</evidence>
<comment type="caution">
    <text evidence="1">The sequence shown here is derived from an EMBL/GenBank/DDBJ whole genome shotgun (WGS) entry which is preliminary data.</text>
</comment>
<protein>
    <submittedName>
        <fullName evidence="1">Uncharacterized protein</fullName>
    </submittedName>
</protein>